<sequence length="276" mass="29278">MKLAVASLLFTSAAAFQAPTMTFSLKGFGKKAAAPKAAAPAPVTTGGSSPSADAWAASVESQALPFARAPATLDGTMLGDVGFDPLGFSTVPVGPWFLGNEGRIGELGNLAWYREAELIHGRIAQVAVVGFLAPGLFGTLPGNEWTGVNAYSNLNPLEAFSQVPGLAILQIFLFMSYLETKRINIIKEEGADYQPGDLRIGQGEGRWNPFGLEYSEEAYAEKQLQELKHCRLAMIGVFGLWAQAQASGVGVTEQIGKALIAPDYYAKAGYFLPEGI</sequence>
<dbReference type="Pfam" id="PF00504">
    <property type="entry name" value="Chloroa_b-bind"/>
    <property type="match status" value="1"/>
</dbReference>
<evidence type="ECO:0000256" key="3">
    <source>
        <dbReference type="ARBA" id="ARBA00005933"/>
    </source>
</evidence>
<dbReference type="Gene3D" id="1.10.3460.10">
    <property type="entry name" value="Chlorophyll a/b binding protein domain"/>
    <property type="match status" value="1"/>
</dbReference>
<gene>
    <name evidence="10" type="ORF">CTEN210_01388</name>
</gene>
<protein>
    <submittedName>
        <fullName evidence="10">Fucoxanthin chl a/c protein</fullName>
    </submittedName>
</protein>
<comment type="similarity">
    <text evidence="3">Belongs to the fucoxanthin chlorophyll protein family.</text>
</comment>
<dbReference type="EMBL" id="BLLK01000020">
    <property type="protein sequence ID" value="GFH44914.1"/>
    <property type="molecule type" value="Genomic_DNA"/>
</dbReference>
<keyword evidence="11" id="KW-1185">Reference proteome</keyword>
<dbReference type="InterPro" id="IPR022796">
    <property type="entry name" value="Chloroa_b-bind"/>
</dbReference>
<dbReference type="Proteomes" id="UP001054902">
    <property type="component" value="Unassembled WGS sequence"/>
</dbReference>
<feature type="binding site" evidence="8">
    <location>
        <position position="243"/>
    </location>
    <ligand>
        <name>chlorophyll a</name>
        <dbReference type="ChEBI" id="CHEBI:58416"/>
        <label>1</label>
    </ligand>
</feature>
<comment type="caution">
    <text evidence="10">The sequence shown here is derived from an EMBL/GenBank/DDBJ whole genome shotgun (WGS) entry which is preliminary data.</text>
</comment>
<dbReference type="GO" id="GO:0009765">
    <property type="term" value="P:photosynthesis, light harvesting"/>
    <property type="evidence" value="ECO:0007669"/>
    <property type="project" value="InterPro"/>
</dbReference>
<evidence type="ECO:0000256" key="7">
    <source>
        <dbReference type="ARBA" id="ARBA00023243"/>
    </source>
</evidence>
<keyword evidence="8" id="KW-0157">Chromophore</keyword>
<dbReference type="PANTHER" id="PTHR21649">
    <property type="entry name" value="CHLOROPHYLL A/B BINDING PROTEIN"/>
    <property type="match status" value="1"/>
</dbReference>
<feature type="binding site" description="axial binding residue" evidence="8">
    <location>
        <position position="122"/>
    </location>
    <ligand>
        <name>chlorophyll b</name>
        <dbReference type="ChEBI" id="CHEBI:61721"/>
        <label>1</label>
    </ligand>
    <ligandPart>
        <name>Mg</name>
        <dbReference type="ChEBI" id="CHEBI:25107"/>
    </ligandPart>
</feature>
<feature type="binding site" evidence="8">
    <location>
        <position position="231"/>
    </location>
    <ligand>
        <name>chlorophyll a</name>
        <dbReference type="ChEBI" id="CHEBI:58416"/>
        <label>1</label>
    </ligand>
</feature>
<feature type="signal peptide" evidence="9">
    <location>
        <begin position="1"/>
        <end position="15"/>
    </location>
</feature>
<dbReference type="AlphaFoldDB" id="A0AAD3H019"/>
<dbReference type="GO" id="GO:0016020">
    <property type="term" value="C:membrane"/>
    <property type="evidence" value="ECO:0007669"/>
    <property type="project" value="InterPro"/>
</dbReference>
<evidence type="ECO:0000256" key="8">
    <source>
        <dbReference type="PIRSR" id="PIRSR601344-1"/>
    </source>
</evidence>
<feature type="binding site" description="axial binding residue" evidence="8">
    <location>
        <position position="188"/>
    </location>
    <ligand>
        <name>chlorophyll b</name>
        <dbReference type="ChEBI" id="CHEBI:61721"/>
        <label>1</label>
    </ligand>
    <ligandPart>
        <name>Mg</name>
        <dbReference type="ChEBI" id="CHEBI:25107"/>
    </ligandPart>
</feature>
<evidence type="ECO:0000313" key="11">
    <source>
        <dbReference type="Proteomes" id="UP001054902"/>
    </source>
</evidence>
<dbReference type="GO" id="GO:0009507">
    <property type="term" value="C:chloroplast"/>
    <property type="evidence" value="ECO:0007669"/>
    <property type="project" value="UniProtKB-SubCell"/>
</dbReference>
<feature type="binding site" evidence="8">
    <location>
        <position position="226"/>
    </location>
    <ligand>
        <name>chlorophyll a</name>
        <dbReference type="ChEBI" id="CHEBI:58416"/>
        <label>1</label>
    </ligand>
</feature>
<evidence type="ECO:0000313" key="10">
    <source>
        <dbReference type="EMBL" id="GFH44914.1"/>
    </source>
</evidence>
<evidence type="ECO:0000256" key="6">
    <source>
        <dbReference type="ARBA" id="ARBA00022640"/>
    </source>
</evidence>
<evidence type="ECO:0000256" key="4">
    <source>
        <dbReference type="ARBA" id="ARBA00022528"/>
    </source>
</evidence>
<keyword evidence="6" id="KW-0934">Plastid</keyword>
<feature type="chain" id="PRO_5042201469" evidence="9">
    <location>
        <begin position="16"/>
        <end position="276"/>
    </location>
</feature>
<reference evidence="10 11" key="1">
    <citation type="journal article" date="2021" name="Sci. Rep.">
        <title>The genome of the diatom Chaetoceros tenuissimus carries an ancient integrated fragment of an extant virus.</title>
        <authorList>
            <person name="Hongo Y."/>
            <person name="Kimura K."/>
            <person name="Takaki Y."/>
            <person name="Yoshida Y."/>
            <person name="Baba S."/>
            <person name="Kobayashi G."/>
            <person name="Nagasaki K."/>
            <person name="Hano T."/>
            <person name="Tomaru Y."/>
        </authorList>
    </citation>
    <scope>NUCLEOTIDE SEQUENCE [LARGE SCALE GENOMIC DNA]</scope>
    <source>
        <strain evidence="10 11">NIES-3715</strain>
    </source>
</reference>
<evidence type="ECO:0000256" key="9">
    <source>
        <dbReference type="SAM" id="SignalP"/>
    </source>
</evidence>
<comment type="function">
    <text evidence="1">The light-harvesting complex (LHC) functions as a light receptor, it captures and delivers excitation energy to photosystems with which it is closely associated. Energy is transferred from the carotenoid and chlorophyll C (or B) to chlorophyll A and the photosynthetic reaction centers where it is used to synthesize ATP and reducing power.</text>
</comment>
<dbReference type="InterPro" id="IPR001344">
    <property type="entry name" value="Chloro_AB-bd_pln"/>
</dbReference>
<dbReference type="SUPFAM" id="SSF103511">
    <property type="entry name" value="Chlorophyll a-b binding protein"/>
    <property type="match status" value="1"/>
</dbReference>
<accession>A0AAD3H019</accession>
<comment type="subcellular location">
    <subcellularLocation>
        <location evidence="2">Plastid</location>
        <location evidence="2">Chloroplast</location>
    </subcellularLocation>
</comment>
<name>A0AAD3H019_9STRA</name>
<dbReference type="GO" id="GO:0016168">
    <property type="term" value="F:chlorophyll binding"/>
    <property type="evidence" value="ECO:0007669"/>
    <property type="project" value="UniProtKB-KW"/>
</dbReference>
<keyword evidence="4" id="KW-0150">Chloroplast</keyword>
<evidence type="ECO:0000256" key="2">
    <source>
        <dbReference type="ARBA" id="ARBA00004229"/>
    </source>
</evidence>
<evidence type="ECO:0000256" key="5">
    <source>
        <dbReference type="ARBA" id="ARBA00022531"/>
    </source>
</evidence>
<feature type="binding site" evidence="8">
    <location>
        <position position="120"/>
    </location>
    <ligand>
        <name>chlorophyll a</name>
        <dbReference type="ChEBI" id="CHEBI:58416"/>
        <label>1</label>
    </ligand>
</feature>
<evidence type="ECO:0000256" key="1">
    <source>
        <dbReference type="ARBA" id="ARBA00004022"/>
    </source>
</evidence>
<dbReference type="GO" id="GO:0030076">
    <property type="term" value="C:light-harvesting complex"/>
    <property type="evidence" value="ECO:0007669"/>
    <property type="project" value="UniProtKB-KW"/>
</dbReference>
<keyword evidence="8" id="KW-0148">Chlorophyll</keyword>
<proteinExistence type="inferred from homology"/>
<organism evidence="10 11">
    <name type="scientific">Chaetoceros tenuissimus</name>
    <dbReference type="NCBI Taxonomy" id="426638"/>
    <lineage>
        <taxon>Eukaryota</taxon>
        <taxon>Sar</taxon>
        <taxon>Stramenopiles</taxon>
        <taxon>Ochrophyta</taxon>
        <taxon>Bacillariophyta</taxon>
        <taxon>Coscinodiscophyceae</taxon>
        <taxon>Chaetocerotophycidae</taxon>
        <taxon>Chaetocerotales</taxon>
        <taxon>Chaetocerotaceae</taxon>
        <taxon>Chaetoceros</taxon>
    </lineage>
</organism>
<feature type="binding site" evidence="8">
    <location>
        <position position="117"/>
    </location>
    <ligand>
        <name>chlorophyll a</name>
        <dbReference type="ChEBI" id="CHEBI:58416"/>
        <label>1</label>
    </ligand>
</feature>
<keyword evidence="7" id="KW-0437">Light-harvesting polypeptide</keyword>
<keyword evidence="9" id="KW-0732">Signal</keyword>
<feature type="binding site" evidence="8">
    <location>
        <position position="89"/>
    </location>
    <ligand>
        <name>chlorophyll a</name>
        <dbReference type="ChEBI" id="CHEBI:58416"/>
        <label>1</label>
    </ligand>
</feature>
<keyword evidence="5" id="KW-0602">Photosynthesis</keyword>